<dbReference type="PANTHER" id="PTHR33295:SF18">
    <property type="entry name" value="AAA+ ATPASE DOMAIN-CONTAINING PROTEIN"/>
    <property type="match status" value="1"/>
</dbReference>
<dbReference type="AlphaFoldDB" id="B6GAT5"/>
<dbReference type="STRING" id="445975.COLSTE_01185"/>
<name>B6GAT5_9ACTN</name>
<protein>
    <recommendedName>
        <fullName evidence="3">DUF4143 domain-containing protein</fullName>
    </recommendedName>
</protein>
<evidence type="ECO:0000313" key="2">
    <source>
        <dbReference type="Proteomes" id="UP000003560"/>
    </source>
</evidence>
<proteinExistence type="predicted"/>
<organism evidence="1 2">
    <name type="scientific">Collinsella stercoris DSM 13279</name>
    <dbReference type="NCBI Taxonomy" id="445975"/>
    <lineage>
        <taxon>Bacteria</taxon>
        <taxon>Bacillati</taxon>
        <taxon>Actinomycetota</taxon>
        <taxon>Coriobacteriia</taxon>
        <taxon>Coriobacteriales</taxon>
        <taxon>Coriobacteriaceae</taxon>
        <taxon>Collinsella</taxon>
    </lineage>
</organism>
<comment type="caution">
    <text evidence="1">The sequence shown here is derived from an EMBL/GenBank/DDBJ whole genome shotgun (WGS) entry which is preliminary data.</text>
</comment>
<dbReference type="Proteomes" id="UP000003560">
    <property type="component" value="Unassembled WGS sequence"/>
</dbReference>
<sequence>MAQRLETAVFAKLRRSLTTPRQGALSRLLLTEAGSARHEVDFVLGDPLMGVAHQLIQVSCDMQNEKTRGREISGLVAGMRHLGLDEGWIVTTNEEDELKLEGGVIHIVPAWKWLLD</sequence>
<dbReference type="EMBL" id="ABXJ01000068">
    <property type="protein sequence ID" value="EEA90611.1"/>
    <property type="molecule type" value="Genomic_DNA"/>
</dbReference>
<dbReference type="eggNOG" id="COG1373">
    <property type="taxonomic scope" value="Bacteria"/>
</dbReference>
<reference evidence="1 2" key="1">
    <citation type="submission" date="2008-10" db="EMBL/GenBank/DDBJ databases">
        <title>Draft genome sequence of Collinsella stercoris (DSM 13279).</title>
        <authorList>
            <person name="Sudarsanam P."/>
            <person name="Ley R."/>
            <person name="Guruge J."/>
            <person name="Turnbaugh P.J."/>
            <person name="Mahowald M."/>
            <person name="Liep D."/>
            <person name="Gordon J."/>
        </authorList>
    </citation>
    <scope>NUCLEOTIDE SEQUENCE [LARGE SCALE GENOMIC DNA]</scope>
    <source>
        <strain evidence="1 2">DSM 13279</strain>
    </source>
</reference>
<accession>B6GAT5</accession>
<reference evidence="1 2" key="2">
    <citation type="submission" date="2008-10" db="EMBL/GenBank/DDBJ databases">
        <authorList>
            <person name="Fulton L."/>
            <person name="Clifton S."/>
            <person name="Fulton B."/>
            <person name="Xu J."/>
            <person name="Minx P."/>
            <person name="Pepin K.H."/>
            <person name="Johnson M."/>
            <person name="Thiruvilangam P."/>
            <person name="Bhonagiri V."/>
            <person name="Nash W.E."/>
            <person name="Mardis E.R."/>
            <person name="Wilson R.K."/>
        </authorList>
    </citation>
    <scope>NUCLEOTIDE SEQUENCE [LARGE SCALE GENOMIC DNA]</scope>
    <source>
        <strain evidence="1 2">DSM 13279</strain>
    </source>
</reference>
<dbReference type="PANTHER" id="PTHR33295">
    <property type="entry name" value="ATPASE"/>
    <property type="match status" value="1"/>
</dbReference>
<gene>
    <name evidence="1" type="ORF">COLSTE_01185</name>
</gene>
<dbReference type="HOGENOM" id="CLU_2092629_0_0_11"/>
<evidence type="ECO:0000313" key="1">
    <source>
        <dbReference type="EMBL" id="EEA90611.1"/>
    </source>
</evidence>
<evidence type="ECO:0008006" key="3">
    <source>
        <dbReference type="Google" id="ProtNLM"/>
    </source>
</evidence>
<dbReference type="RefSeq" id="WP_006720838.1">
    <property type="nucleotide sequence ID" value="NZ_DS995475.1"/>
</dbReference>
<keyword evidence="2" id="KW-1185">Reference proteome</keyword>